<evidence type="ECO:0000313" key="3">
    <source>
        <dbReference type="EMBL" id="TPX36800.1"/>
    </source>
</evidence>
<dbReference type="Proteomes" id="UP000320475">
    <property type="component" value="Unassembled WGS sequence"/>
</dbReference>
<evidence type="ECO:0000313" key="4">
    <source>
        <dbReference type="Proteomes" id="UP000320475"/>
    </source>
</evidence>
<gene>
    <name evidence="3" type="ORF">SeLEV6574_g08001</name>
</gene>
<feature type="region of interest" description="Disordered" evidence="1">
    <location>
        <begin position="18"/>
        <end position="305"/>
    </location>
</feature>
<feature type="compositionally biased region" description="Polar residues" evidence="1">
    <location>
        <begin position="76"/>
        <end position="114"/>
    </location>
</feature>
<feature type="compositionally biased region" description="Polar residues" evidence="1">
    <location>
        <begin position="216"/>
        <end position="229"/>
    </location>
</feature>
<organism evidence="3 4">
    <name type="scientific">Synchytrium endobioticum</name>
    <dbReference type="NCBI Taxonomy" id="286115"/>
    <lineage>
        <taxon>Eukaryota</taxon>
        <taxon>Fungi</taxon>
        <taxon>Fungi incertae sedis</taxon>
        <taxon>Chytridiomycota</taxon>
        <taxon>Chytridiomycota incertae sedis</taxon>
        <taxon>Chytridiomycetes</taxon>
        <taxon>Synchytriales</taxon>
        <taxon>Synchytriaceae</taxon>
        <taxon>Synchytrium</taxon>
    </lineage>
</organism>
<feature type="compositionally biased region" description="Polar residues" evidence="1">
    <location>
        <begin position="146"/>
        <end position="159"/>
    </location>
</feature>
<feature type="compositionally biased region" description="Polar residues" evidence="1">
    <location>
        <begin position="124"/>
        <end position="137"/>
    </location>
</feature>
<reference evidence="3 4" key="1">
    <citation type="journal article" date="2019" name="Sci. Rep.">
        <title>Comparative genomics of chytrid fungi reveal insights into the obligate biotrophic and pathogenic lifestyle of Synchytrium endobioticum.</title>
        <authorList>
            <person name="van de Vossenberg B.T.L.H."/>
            <person name="Warris S."/>
            <person name="Nguyen H.D.T."/>
            <person name="van Gent-Pelzer M.P.E."/>
            <person name="Joly D.L."/>
            <person name="van de Geest H.C."/>
            <person name="Bonants P.J.M."/>
            <person name="Smith D.S."/>
            <person name="Levesque C.A."/>
            <person name="van der Lee T.A.J."/>
        </authorList>
    </citation>
    <scope>NUCLEOTIDE SEQUENCE [LARGE SCALE GENOMIC DNA]</scope>
    <source>
        <strain evidence="3 4">LEV6574</strain>
    </source>
</reference>
<dbReference type="EMBL" id="QEAM01000678">
    <property type="protein sequence ID" value="TPX36800.1"/>
    <property type="molecule type" value="Genomic_DNA"/>
</dbReference>
<accession>A0A507C5G5</accession>
<evidence type="ECO:0000256" key="1">
    <source>
        <dbReference type="SAM" id="MobiDB-lite"/>
    </source>
</evidence>
<feature type="compositionally biased region" description="Polar residues" evidence="1">
    <location>
        <begin position="194"/>
        <end position="207"/>
    </location>
</feature>
<feature type="chain" id="PRO_5021403290" evidence="2">
    <location>
        <begin position="20"/>
        <end position="305"/>
    </location>
</feature>
<dbReference type="AlphaFoldDB" id="A0A507C5G5"/>
<evidence type="ECO:0000256" key="2">
    <source>
        <dbReference type="SAM" id="SignalP"/>
    </source>
</evidence>
<proteinExistence type="predicted"/>
<keyword evidence="2" id="KW-0732">Signal</keyword>
<sequence length="305" mass="32260">MHSSVITILALVSASLVSAPDPSPVPEPSRNRGHVQPIASPAGRLRTEPSLSSWNLDQLEGIPMPEQENMDARSHVNVQPSVSQDTSGTGLTGGQNPSGISHLRSGSFSFSVPENWQPPDTLRFPSTGQRAQIMQESENGDARSHVNVQPSVSQDTSGTGPIRGQRPSGTTHLRSGSFSFSVPENWQPPDTLRFPSTGQRAQIMQESENGDARSHVNVQPPVSQDTSGTGPIRGQRPSGTTHLRSGSFAINGHVEIACSETPRGSIPSTQRDQQSGAGGSGVQSALDGASRPRPEHGSNTCNGYK</sequence>
<protein>
    <submittedName>
        <fullName evidence="3">Uncharacterized protein</fullName>
    </submittedName>
</protein>
<feature type="compositionally biased region" description="Polar residues" evidence="1">
    <location>
        <begin position="167"/>
        <end position="184"/>
    </location>
</feature>
<name>A0A507C5G5_9FUNG</name>
<comment type="caution">
    <text evidence="3">The sequence shown here is derived from an EMBL/GenBank/DDBJ whole genome shotgun (WGS) entry which is preliminary data.</text>
</comment>
<feature type="signal peptide" evidence="2">
    <location>
        <begin position="1"/>
        <end position="19"/>
    </location>
</feature>